<reference evidence="2" key="1">
    <citation type="submission" date="2021-01" db="EMBL/GenBank/DDBJ databases">
        <authorList>
            <consortium name="Genoscope - CEA"/>
            <person name="William W."/>
        </authorList>
    </citation>
    <scope>NUCLEOTIDE SEQUENCE</scope>
</reference>
<proteinExistence type="predicted"/>
<dbReference type="EMBL" id="HG994365">
    <property type="protein sequence ID" value="CAF2077445.1"/>
    <property type="molecule type" value="Genomic_DNA"/>
</dbReference>
<sequence length="73" mass="8196">MTGLKTLVQFLRSCDGGDGRSDAQGVKRSKLETQQNNHRFSGRIRMRLRVSGKVPTPIWMAIHKVPSNHKPSP</sequence>
<dbReference type="AlphaFoldDB" id="A0A816RU68"/>
<evidence type="ECO:0000313" key="2">
    <source>
        <dbReference type="EMBL" id="CAF2077445.1"/>
    </source>
</evidence>
<evidence type="ECO:0000256" key="1">
    <source>
        <dbReference type="SAM" id="MobiDB-lite"/>
    </source>
</evidence>
<gene>
    <name evidence="2" type="ORF">DARMORV10_C01P43810.1</name>
</gene>
<accession>A0A816RU68</accession>
<name>A0A816RU68_BRANA</name>
<feature type="region of interest" description="Disordered" evidence="1">
    <location>
        <begin position="13"/>
        <end position="34"/>
    </location>
</feature>
<organism evidence="2">
    <name type="scientific">Brassica napus</name>
    <name type="common">Rape</name>
    <dbReference type="NCBI Taxonomy" id="3708"/>
    <lineage>
        <taxon>Eukaryota</taxon>
        <taxon>Viridiplantae</taxon>
        <taxon>Streptophyta</taxon>
        <taxon>Embryophyta</taxon>
        <taxon>Tracheophyta</taxon>
        <taxon>Spermatophyta</taxon>
        <taxon>Magnoliopsida</taxon>
        <taxon>eudicotyledons</taxon>
        <taxon>Gunneridae</taxon>
        <taxon>Pentapetalae</taxon>
        <taxon>rosids</taxon>
        <taxon>malvids</taxon>
        <taxon>Brassicales</taxon>
        <taxon>Brassicaceae</taxon>
        <taxon>Brassiceae</taxon>
        <taxon>Brassica</taxon>
    </lineage>
</organism>
<protein>
    <submittedName>
        <fullName evidence="2">(rape) hypothetical protein</fullName>
    </submittedName>
</protein>
<dbReference type="Proteomes" id="UP001295469">
    <property type="component" value="Chromosome C01"/>
</dbReference>